<reference evidence="1" key="2">
    <citation type="journal article" date="2015" name="Data Brief">
        <title>Shoot transcriptome of the giant reed, Arundo donax.</title>
        <authorList>
            <person name="Barrero R.A."/>
            <person name="Guerrero F.D."/>
            <person name="Moolhuijzen P."/>
            <person name="Goolsby J.A."/>
            <person name="Tidwell J."/>
            <person name="Bellgard S.E."/>
            <person name="Bellgard M.I."/>
        </authorList>
    </citation>
    <scope>NUCLEOTIDE SEQUENCE</scope>
    <source>
        <tissue evidence="1">Shoot tissue taken approximately 20 cm above the soil surface</tissue>
    </source>
</reference>
<reference evidence="1" key="1">
    <citation type="submission" date="2014-09" db="EMBL/GenBank/DDBJ databases">
        <authorList>
            <person name="Magalhaes I.L.F."/>
            <person name="Oliveira U."/>
            <person name="Santos F.R."/>
            <person name="Vidigal T.H.D.A."/>
            <person name="Brescovit A.D."/>
            <person name="Santos A.J."/>
        </authorList>
    </citation>
    <scope>NUCLEOTIDE SEQUENCE</scope>
    <source>
        <tissue evidence="1">Shoot tissue taken approximately 20 cm above the soil surface</tissue>
    </source>
</reference>
<proteinExistence type="predicted"/>
<sequence>MDTFQFDEEYYGNVCCKQGMAAARPIAGWELSR</sequence>
<name>A0A0A9FGI1_ARUDO</name>
<organism evidence="1">
    <name type="scientific">Arundo donax</name>
    <name type="common">Giant reed</name>
    <name type="synonym">Donax arundinaceus</name>
    <dbReference type="NCBI Taxonomy" id="35708"/>
    <lineage>
        <taxon>Eukaryota</taxon>
        <taxon>Viridiplantae</taxon>
        <taxon>Streptophyta</taxon>
        <taxon>Embryophyta</taxon>
        <taxon>Tracheophyta</taxon>
        <taxon>Spermatophyta</taxon>
        <taxon>Magnoliopsida</taxon>
        <taxon>Liliopsida</taxon>
        <taxon>Poales</taxon>
        <taxon>Poaceae</taxon>
        <taxon>PACMAD clade</taxon>
        <taxon>Arundinoideae</taxon>
        <taxon>Arundineae</taxon>
        <taxon>Arundo</taxon>
    </lineage>
</organism>
<accession>A0A0A9FGI1</accession>
<protein>
    <submittedName>
        <fullName evidence="1">Uncharacterized protein</fullName>
    </submittedName>
</protein>
<dbReference type="AlphaFoldDB" id="A0A0A9FGI1"/>
<dbReference type="EMBL" id="GBRH01186444">
    <property type="protein sequence ID" value="JAE11452.1"/>
    <property type="molecule type" value="Transcribed_RNA"/>
</dbReference>
<evidence type="ECO:0000313" key="1">
    <source>
        <dbReference type="EMBL" id="JAE11452.1"/>
    </source>
</evidence>